<proteinExistence type="predicted"/>
<organism evidence="1 2">
    <name type="scientific">Streptococcus oralis</name>
    <dbReference type="NCBI Taxonomy" id="1303"/>
    <lineage>
        <taxon>Bacteria</taxon>
        <taxon>Bacillati</taxon>
        <taxon>Bacillota</taxon>
        <taxon>Bacilli</taxon>
        <taxon>Lactobacillales</taxon>
        <taxon>Streptococcaceae</taxon>
        <taxon>Streptococcus</taxon>
    </lineage>
</organism>
<sequence length="48" mass="5734">MARSINYSNLITEVELNELRKGIEELIVEVEKDFLIQSEKLRKFYGHH</sequence>
<gene>
    <name evidence="1" type="ORF">D8802_09560</name>
</gene>
<dbReference type="Proteomes" id="UP000280182">
    <property type="component" value="Unassembled WGS sequence"/>
</dbReference>
<name>A0A3R9L7M3_STROR</name>
<comment type="caution">
    <text evidence="1">The sequence shown here is derived from an EMBL/GenBank/DDBJ whole genome shotgun (WGS) entry which is preliminary data.</text>
</comment>
<evidence type="ECO:0000313" key="1">
    <source>
        <dbReference type="EMBL" id="RSJ65527.1"/>
    </source>
</evidence>
<dbReference type="AlphaFoldDB" id="A0A3R9L7M3"/>
<dbReference type="EMBL" id="RJPJ01000022">
    <property type="protein sequence ID" value="RSJ65527.1"/>
    <property type="molecule type" value="Genomic_DNA"/>
</dbReference>
<evidence type="ECO:0000313" key="2">
    <source>
        <dbReference type="Proteomes" id="UP000280182"/>
    </source>
</evidence>
<reference evidence="1 2" key="1">
    <citation type="submission" date="2018-11" db="EMBL/GenBank/DDBJ databases">
        <title>Species Designations Belie Phenotypic and Genotypic Heterogeneity in Oral Streptococci.</title>
        <authorList>
            <person name="Velsko I."/>
        </authorList>
    </citation>
    <scope>NUCLEOTIDE SEQUENCE [LARGE SCALE GENOMIC DNA]</scope>
    <source>
        <strain evidence="1 2">BCC12</strain>
    </source>
</reference>
<protein>
    <submittedName>
        <fullName evidence="1">Uncharacterized protein</fullName>
    </submittedName>
</protein>
<accession>A0A3R9L7M3</accession>